<dbReference type="PANTHER" id="PTHR44969">
    <property type="entry name" value="CELL SURFACE A33 ANTIGEN"/>
    <property type="match status" value="1"/>
</dbReference>
<evidence type="ECO:0000256" key="7">
    <source>
        <dbReference type="ARBA" id="ARBA00023157"/>
    </source>
</evidence>
<dbReference type="SMART" id="SM00406">
    <property type="entry name" value="IGv"/>
    <property type="match status" value="1"/>
</dbReference>
<dbReference type="Pfam" id="PF07686">
    <property type="entry name" value="V-set"/>
    <property type="match status" value="1"/>
</dbReference>
<keyword evidence="6" id="KW-0564">Palmitate</keyword>
<keyword evidence="8" id="KW-0325">Glycoprotein</keyword>
<evidence type="ECO:0000256" key="1">
    <source>
        <dbReference type="ARBA" id="ARBA00004479"/>
    </source>
</evidence>
<organism evidence="17 18">
    <name type="scientific">Cnephaeus nilssonii</name>
    <name type="common">Northern bat</name>
    <name type="synonym">Eptesicus nilssonii</name>
    <dbReference type="NCBI Taxonomy" id="3371016"/>
    <lineage>
        <taxon>Eukaryota</taxon>
        <taxon>Metazoa</taxon>
        <taxon>Chordata</taxon>
        <taxon>Craniata</taxon>
        <taxon>Vertebrata</taxon>
        <taxon>Euteleostomi</taxon>
        <taxon>Mammalia</taxon>
        <taxon>Eutheria</taxon>
        <taxon>Laurasiatheria</taxon>
        <taxon>Chiroptera</taxon>
        <taxon>Yangochiroptera</taxon>
        <taxon>Vespertilionidae</taxon>
        <taxon>Cnephaeus</taxon>
    </lineage>
</organism>
<evidence type="ECO:0000259" key="16">
    <source>
        <dbReference type="PROSITE" id="PS50835"/>
    </source>
</evidence>
<keyword evidence="2 15" id="KW-0812">Transmembrane</keyword>
<feature type="domain" description="Ig-like" evidence="16">
    <location>
        <begin position="58"/>
        <end position="179"/>
    </location>
</feature>
<comment type="subcellular location">
    <subcellularLocation>
        <location evidence="1">Membrane</location>
        <topology evidence="1">Single-pass type I membrane protein</topology>
    </subcellularLocation>
</comment>
<dbReference type="EMBL" id="JAULJE010000022">
    <property type="protein sequence ID" value="KAK1329502.1"/>
    <property type="molecule type" value="Genomic_DNA"/>
</dbReference>
<dbReference type="FunFam" id="2.60.40.10:FF:001969">
    <property type="entry name" value="Cell surface A33 antigen"/>
    <property type="match status" value="1"/>
</dbReference>
<evidence type="ECO:0000313" key="18">
    <source>
        <dbReference type="Proteomes" id="UP001177744"/>
    </source>
</evidence>
<reference evidence="17" key="1">
    <citation type="submission" date="2023-06" db="EMBL/GenBank/DDBJ databases">
        <title>Reference genome for the Northern bat (Eptesicus nilssonii), a most northern bat species.</title>
        <authorList>
            <person name="Laine V.N."/>
            <person name="Pulliainen A.T."/>
            <person name="Lilley T.M."/>
        </authorList>
    </citation>
    <scope>NUCLEOTIDE SEQUENCE</scope>
    <source>
        <strain evidence="17">BLF_Eptnil</strain>
        <tissue evidence="17">Kidney</tissue>
    </source>
</reference>
<dbReference type="InterPro" id="IPR013106">
    <property type="entry name" value="Ig_V-set"/>
</dbReference>
<feature type="non-terminal residue" evidence="17">
    <location>
        <position position="1"/>
    </location>
</feature>
<accession>A0AA40HET4</accession>
<keyword evidence="10" id="KW-0393">Immunoglobulin domain</keyword>
<evidence type="ECO:0000256" key="3">
    <source>
        <dbReference type="ARBA" id="ARBA00022729"/>
    </source>
</evidence>
<keyword evidence="9" id="KW-0449">Lipoprotein</keyword>
<evidence type="ECO:0000256" key="4">
    <source>
        <dbReference type="ARBA" id="ARBA00022989"/>
    </source>
</evidence>
<dbReference type="InterPro" id="IPR003599">
    <property type="entry name" value="Ig_sub"/>
</dbReference>
<evidence type="ECO:0000256" key="15">
    <source>
        <dbReference type="SAM" id="Phobius"/>
    </source>
</evidence>
<keyword evidence="3" id="KW-0732">Signal</keyword>
<evidence type="ECO:0000256" key="5">
    <source>
        <dbReference type="ARBA" id="ARBA00023136"/>
    </source>
</evidence>
<dbReference type="AlphaFoldDB" id="A0AA40HET4"/>
<feature type="domain" description="Ig-like" evidence="16">
    <location>
        <begin position="189"/>
        <end position="271"/>
    </location>
</feature>
<evidence type="ECO:0000313" key="17">
    <source>
        <dbReference type="EMBL" id="KAK1329502.1"/>
    </source>
</evidence>
<keyword evidence="18" id="KW-1185">Reference proteome</keyword>
<evidence type="ECO:0000256" key="14">
    <source>
        <dbReference type="SAM" id="MobiDB-lite"/>
    </source>
</evidence>
<dbReference type="SUPFAM" id="SSF48726">
    <property type="entry name" value="Immunoglobulin"/>
    <property type="match status" value="2"/>
</dbReference>
<evidence type="ECO:0000256" key="10">
    <source>
        <dbReference type="ARBA" id="ARBA00023319"/>
    </source>
</evidence>
<evidence type="ECO:0000256" key="13">
    <source>
        <dbReference type="ARBA" id="ARBA00083830"/>
    </source>
</evidence>
<evidence type="ECO:0000256" key="6">
    <source>
        <dbReference type="ARBA" id="ARBA00023139"/>
    </source>
</evidence>
<proteinExistence type="predicted"/>
<dbReference type="Gene3D" id="2.60.40.10">
    <property type="entry name" value="Immunoglobulins"/>
    <property type="match status" value="2"/>
</dbReference>
<dbReference type="SMART" id="SM00408">
    <property type="entry name" value="IGc2"/>
    <property type="match status" value="2"/>
</dbReference>
<dbReference type="InterPro" id="IPR003598">
    <property type="entry name" value="Ig_sub2"/>
</dbReference>
<dbReference type="PROSITE" id="PS50835">
    <property type="entry name" value="IG_LIKE"/>
    <property type="match status" value="2"/>
</dbReference>
<evidence type="ECO:0000256" key="12">
    <source>
        <dbReference type="ARBA" id="ARBA00071987"/>
    </source>
</evidence>
<dbReference type="InterPro" id="IPR042474">
    <property type="entry name" value="A33"/>
</dbReference>
<feature type="region of interest" description="Disordered" evidence="14">
    <location>
        <begin position="339"/>
        <end position="470"/>
    </location>
</feature>
<dbReference type="GO" id="GO:0005886">
    <property type="term" value="C:plasma membrane"/>
    <property type="evidence" value="ECO:0007669"/>
    <property type="project" value="InterPro"/>
</dbReference>
<feature type="compositionally biased region" description="Pro residues" evidence="14">
    <location>
        <begin position="390"/>
        <end position="414"/>
    </location>
</feature>
<dbReference type="InterPro" id="IPR007110">
    <property type="entry name" value="Ig-like_dom"/>
</dbReference>
<dbReference type="InterPro" id="IPR013783">
    <property type="entry name" value="Ig-like_fold"/>
</dbReference>
<dbReference type="PANTHER" id="PTHR44969:SF1">
    <property type="entry name" value="CELL SURFACE A33 ANTIGEN"/>
    <property type="match status" value="1"/>
</dbReference>
<evidence type="ECO:0000256" key="8">
    <source>
        <dbReference type="ARBA" id="ARBA00023180"/>
    </source>
</evidence>
<comment type="caution">
    <text evidence="17">The sequence shown here is derived from an EMBL/GenBank/DDBJ whole genome shotgun (WGS) entry which is preliminary data.</text>
</comment>
<dbReference type="FunFam" id="2.60.40.10:FF:000095">
    <property type="entry name" value="immunoglobulin superfamily member 11 isoform X1"/>
    <property type="match status" value="1"/>
</dbReference>
<gene>
    <name evidence="17" type="ORF">QTO34_011694</name>
</gene>
<keyword evidence="4 15" id="KW-1133">Transmembrane helix</keyword>
<feature type="compositionally biased region" description="Basic and acidic residues" evidence="14">
    <location>
        <begin position="339"/>
        <end position="383"/>
    </location>
</feature>
<evidence type="ECO:0000256" key="9">
    <source>
        <dbReference type="ARBA" id="ARBA00023288"/>
    </source>
</evidence>
<dbReference type="Proteomes" id="UP001177744">
    <property type="component" value="Unassembled WGS sequence"/>
</dbReference>
<name>A0AA40HET4_CNENI</name>
<dbReference type="SMART" id="SM00409">
    <property type="entry name" value="IG"/>
    <property type="match status" value="2"/>
</dbReference>
<dbReference type="InterPro" id="IPR036179">
    <property type="entry name" value="Ig-like_dom_sf"/>
</dbReference>
<feature type="transmembrane region" description="Helical" evidence="15">
    <location>
        <begin position="308"/>
        <end position="330"/>
    </location>
</feature>
<sequence>SSLRSFLFLLRGGNFLSIIGEAQDFVHLPRGRKREFKEKAGRFPLGPLEEEVERKSNPTVWVTVTAISVETPREVLRAARGRSVTLPCTYRTSVAERKGFIQWDKLLWSHSERVLVWTFSTKEYTYGDLYENRVNLSGNAEQSDASITISQLTMDDNGTYECSVSLLKDLGGTSKARVRLLVLVPPSKPDCSILGETVIGNDIQLTCQSREGSPAPQYHWRSFDLLNQERRGPPGAGHTLTLKNISTDMSGYYICTSSNEVGTESCNITLTPTAWRPVQLPGFFGSSAQDAAGLGQSAALSLAASMNVALYAGIAGGVVAALIIIGVLVYCCCCREKGEDQEPRPNRSIYREPPEQLRELPRGREEEDDSRRQSPDHAAHVAGRDSGSFRPPPAPAAFLTRPPPPPSTDVPPPHVSQRPWLSLMSRCHLPSDPPTARSRLPGTRPQPPPSSSRWDSSCRSRRQHRAAPGGGSQAYIFRVHPMFQAPIIYPASMYTPCSRLYPASVYTPCSRPPIIYPASVYTPCSRPPIIYPAYVYTPASGPPIIYPAYVYTPASGPPIIYPAYLYTQCSGPPLFIQLTCTPQPQGPPLFIQLTCTPSAPGPPLFIQLTCTSWPQGPGLAASSPSSLIIRRFPAPQTLPRGPPPAPTPPARLPTRCPSLPVSIPAVPRLPRTPDSIACPSVPPHPGPRTGLSLRGLCAQQGLGSALLASRPFPSLLSLTGLWTQRGLAPSPLSLGELR</sequence>
<dbReference type="Pfam" id="PF13927">
    <property type="entry name" value="Ig_3"/>
    <property type="match status" value="1"/>
</dbReference>
<evidence type="ECO:0000256" key="2">
    <source>
        <dbReference type="ARBA" id="ARBA00022692"/>
    </source>
</evidence>
<evidence type="ECO:0000256" key="11">
    <source>
        <dbReference type="ARBA" id="ARBA00055446"/>
    </source>
</evidence>
<keyword evidence="5 15" id="KW-0472">Membrane</keyword>
<keyword evidence="7" id="KW-1015">Disulfide bond</keyword>
<comment type="function">
    <text evidence="11">May play a role in cell-cell recognition and signaling.</text>
</comment>
<protein>
    <recommendedName>
        <fullName evidence="12">Cell surface A33 antigen</fullName>
    </recommendedName>
    <alternativeName>
        <fullName evidence="13">Glycoprotein A33</fullName>
    </alternativeName>
</protein>